<proteinExistence type="predicted"/>
<dbReference type="RefSeq" id="WP_183307522.1">
    <property type="nucleotide sequence ID" value="NZ_JACIEP010000008.1"/>
</dbReference>
<accession>A0A840CSJ4</accession>
<reference evidence="1 2" key="1">
    <citation type="submission" date="2020-08" db="EMBL/GenBank/DDBJ databases">
        <title>Genomic Encyclopedia of Type Strains, Phase IV (KMG-IV): sequencing the most valuable type-strain genomes for metagenomic binning, comparative biology and taxonomic classification.</title>
        <authorList>
            <person name="Goeker M."/>
        </authorList>
    </citation>
    <scope>NUCLEOTIDE SEQUENCE [LARGE SCALE GENOMIC DNA]</scope>
    <source>
        <strain evidence="1 2">DSM 104969</strain>
    </source>
</reference>
<gene>
    <name evidence="1" type="ORF">GGR21_002530</name>
</gene>
<comment type="caution">
    <text evidence="1">The sequence shown here is derived from an EMBL/GenBank/DDBJ whole genome shotgun (WGS) entry which is preliminary data.</text>
</comment>
<organism evidence="1 2">
    <name type="scientific">Dysgonomonas hofstadii</name>
    <dbReference type="NCBI Taxonomy" id="637886"/>
    <lineage>
        <taxon>Bacteria</taxon>
        <taxon>Pseudomonadati</taxon>
        <taxon>Bacteroidota</taxon>
        <taxon>Bacteroidia</taxon>
        <taxon>Bacteroidales</taxon>
        <taxon>Dysgonomonadaceae</taxon>
        <taxon>Dysgonomonas</taxon>
    </lineage>
</organism>
<protein>
    <submittedName>
        <fullName evidence="1">Uncharacterized protein</fullName>
    </submittedName>
</protein>
<dbReference type="AlphaFoldDB" id="A0A840CSJ4"/>
<name>A0A840CSJ4_9BACT</name>
<dbReference type="Proteomes" id="UP000555103">
    <property type="component" value="Unassembled WGS sequence"/>
</dbReference>
<sequence>MFIQKRNKENNSYKRLQEESLEMLQRLSGNRWTDFNDHDPGVTIMDILNYALLELEYSCGLPLEEYFIDAGNKKYSDENIGLFPPEVIFASTIVTPNDYSSLILETFEEVISCSITVNNSLYTIWLKVTPNSDKNLLRSGVAALYHRNRNLCENVLEIIIEASLEQKVDSIPKKEDITYNPVDISLTFSLQENLHHRSVQYDFPDCYGINEKGLAPDASPERKSASLQLKAYLLIYDYLLSGANQQILSIRQLMELSSNGFSEFQADVQIKDIEILLDCTRLEQAQVFDQKDKAQQKEYFFDYLDRMYGEDTYCYVNNIQDPIERNSRRVELIHNMPRMNTIRFRSFDLLDTESRSGIEEFVCLLMGNLSNKVNETFYVIEHILLIDEKQNPGEPNKLTIVFPDWIDQFRQQEMYIELFKDRLPAHIAVDQQWLNPEKMTWFKRTYFNWRSAWATDGSVKITDYSNEIRNLLSIQ</sequence>
<evidence type="ECO:0000313" key="2">
    <source>
        <dbReference type="Proteomes" id="UP000555103"/>
    </source>
</evidence>
<evidence type="ECO:0000313" key="1">
    <source>
        <dbReference type="EMBL" id="MBB4036624.1"/>
    </source>
</evidence>
<keyword evidence="2" id="KW-1185">Reference proteome</keyword>
<dbReference type="EMBL" id="JACIEP010000008">
    <property type="protein sequence ID" value="MBB4036624.1"/>
    <property type="molecule type" value="Genomic_DNA"/>
</dbReference>